<dbReference type="HOGENOM" id="CLU_3359590_0_0_1"/>
<dbReference type="InParanoid" id="G2YRW0"/>
<evidence type="ECO:0000313" key="1">
    <source>
        <dbReference type="EMBL" id="CCD54358.1"/>
    </source>
</evidence>
<protein>
    <submittedName>
        <fullName evidence="1">Uncharacterized protein</fullName>
    </submittedName>
</protein>
<evidence type="ECO:0000313" key="2">
    <source>
        <dbReference type="Proteomes" id="UP000008177"/>
    </source>
</evidence>
<dbReference type="Proteomes" id="UP000008177">
    <property type="component" value="Unplaced contigs"/>
</dbReference>
<organism evidence="1 2">
    <name type="scientific">Botryotinia fuckeliana (strain T4)</name>
    <name type="common">Noble rot fungus</name>
    <name type="synonym">Botrytis cinerea</name>
    <dbReference type="NCBI Taxonomy" id="999810"/>
    <lineage>
        <taxon>Eukaryota</taxon>
        <taxon>Fungi</taxon>
        <taxon>Dikarya</taxon>
        <taxon>Ascomycota</taxon>
        <taxon>Pezizomycotina</taxon>
        <taxon>Leotiomycetes</taxon>
        <taxon>Helotiales</taxon>
        <taxon>Sclerotiniaceae</taxon>
        <taxon>Botrytis</taxon>
    </lineage>
</organism>
<proteinExistence type="predicted"/>
<sequence>MCILDQAVIKKLRRKPTVAQSLSRNLTVQQPRRHSL</sequence>
<accession>G2YRW0</accession>
<dbReference type="AlphaFoldDB" id="G2YRW0"/>
<reference evidence="2" key="1">
    <citation type="journal article" date="2011" name="PLoS Genet.">
        <title>Genomic analysis of the necrotrophic fungal pathogens Sclerotinia sclerotiorum and Botrytis cinerea.</title>
        <authorList>
            <person name="Amselem J."/>
            <person name="Cuomo C.A."/>
            <person name="van Kan J.A."/>
            <person name="Viaud M."/>
            <person name="Benito E.P."/>
            <person name="Couloux A."/>
            <person name="Coutinho P.M."/>
            <person name="de Vries R.P."/>
            <person name="Dyer P.S."/>
            <person name="Fillinger S."/>
            <person name="Fournier E."/>
            <person name="Gout L."/>
            <person name="Hahn M."/>
            <person name="Kohn L."/>
            <person name="Lapalu N."/>
            <person name="Plummer K.M."/>
            <person name="Pradier J.M."/>
            <person name="Quevillon E."/>
            <person name="Sharon A."/>
            <person name="Simon A."/>
            <person name="ten Have A."/>
            <person name="Tudzynski B."/>
            <person name="Tudzynski P."/>
            <person name="Wincker P."/>
            <person name="Andrew M."/>
            <person name="Anthouard V."/>
            <person name="Beever R.E."/>
            <person name="Beffa R."/>
            <person name="Benoit I."/>
            <person name="Bouzid O."/>
            <person name="Brault B."/>
            <person name="Chen Z."/>
            <person name="Choquer M."/>
            <person name="Collemare J."/>
            <person name="Cotton P."/>
            <person name="Danchin E.G."/>
            <person name="Da Silva C."/>
            <person name="Gautier A."/>
            <person name="Giraud C."/>
            <person name="Giraud T."/>
            <person name="Gonzalez C."/>
            <person name="Grossetete S."/>
            <person name="Guldener U."/>
            <person name="Henrissat B."/>
            <person name="Howlett B.J."/>
            <person name="Kodira C."/>
            <person name="Kretschmer M."/>
            <person name="Lappartient A."/>
            <person name="Leroch M."/>
            <person name="Levis C."/>
            <person name="Mauceli E."/>
            <person name="Neuveglise C."/>
            <person name="Oeser B."/>
            <person name="Pearson M."/>
            <person name="Poulain J."/>
            <person name="Poussereau N."/>
            <person name="Quesneville H."/>
            <person name="Rascle C."/>
            <person name="Schumacher J."/>
            <person name="Segurens B."/>
            <person name="Sexton A."/>
            <person name="Silva E."/>
            <person name="Sirven C."/>
            <person name="Soanes D.M."/>
            <person name="Talbot N.J."/>
            <person name="Templeton M."/>
            <person name="Yandava C."/>
            <person name="Yarden O."/>
            <person name="Zeng Q."/>
            <person name="Rollins J.A."/>
            <person name="Lebrun M.H."/>
            <person name="Dickman M."/>
        </authorList>
    </citation>
    <scope>NUCLEOTIDE SEQUENCE [LARGE SCALE GENOMIC DNA]</scope>
    <source>
        <strain evidence="2">T4</strain>
    </source>
</reference>
<gene>
    <name evidence="1" type="ORF">BofuT4_uP124060.1</name>
</gene>
<name>G2YRW0_BOTF4</name>
<dbReference type="EMBL" id="FQ790351">
    <property type="protein sequence ID" value="CCD54358.1"/>
    <property type="molecule type" value="Genomic_DNA"/>
</dbReference>